<feature type="compositionally biased region" description="Low complexity" evidence="1">
    <location>
        <begin position="381"/>
        <end position="401"/>
    </location>
</feature>
<feature type="transmembrane region" description="Helical" evidence="2">
    <location>
        <begin position="599"/>
        <end position="617"/>
    </location>
</feature>
<dbReference type="GO" id="GO:0005975">
    <property type="term" value="P:carbohydrate metabolic process"/>
    <property type="evidence" value="ECO:0007669"/>
    <property type="project" value="UniProtKB-ARBA"/>
</dbReference>
<keyword evidence="4" id="KW-1185">Reference proteome</keyword>
<dbReference type="Gene3D" id="2.60.40.10">
    <property type="entry name" value="Immunoglobulins"/>
    <property type="match status" value="3"/>
</dbReference>
<dbReference type="AlphaFoldDB" id="A0A1H3SE02"/>
<reference evidence="3 4" key="1">
    <citation type="submission" date="2016-10" db="EMBL/GenBank/DDBJ databases">
        <authorList>
            <person name="de Groot N.N."/>
        </authorList>
    </citation>
    <scope>NUCLEOTIDE SEQUENCE [LARGE SCALE GENOMIC DNA]</scope>
    <source>
        <strain evidence="3 4">CGMCC 4.3491</strain>
    </source>
</reference>
<feature type="region of interest" description="Disordered" evidence="1">
    <location>
        <begin position="52"/>
        <end position="106"/>
    </location>
</feature>
<evidence type="ECO:0000256" key="2">
    <source>
        <dbReference type="SAM" id="Phobius"/>
    </source>
</evidence>
<feature type="transmembrane region" description="Helical" evidence="2">
    <location>
        <begin position="464"/>
        <end position="487"/>
    </location>
</feature>
<sequence>MSSRKEWGGTASQLRDAGESRSRNRVPHLVVATLAAAFLVAGGLGFGAGVPAASAAPETTPSPAPTASAVPSEPAPPPSAPLPSNDPTDPPDATTPPPTPVAPDILSPAEDALVSSPVEITGTGTPGGSLQILVAGSSEPLCVVTPDADGAWSCTATGLPSSSSTTLRAVEPAAGGSAPDDTVSLRVLNAPTVTGGPRGTLTNAVVQGSAVPGATVTATAGAFACSGTADASGAWSCALADGITDGDYVVTARQTTPWSNGASSPASEPLGIQVDVTVPPAPQLLSPSSGQALPTSGALFSGSGEDGATVSIFAGAYSLCQVLVSGTTWSCSAAPVPAGRYPVAVLQQDPAGNVSVQSGPLTLVFQDATATAPGTPGGTGSSATPPATSGGQPGSPDASAPSGGGSGSSGSPGFPPGNGSGDPTAPGQDGTPAPGVVPPSGSWSDATRFTASLQPAVGVGAGPVWWIALAVGGLALLLVALPARLLAGTMETVAARDGAERGRTPLGGRMLAALLGRNRSRHEYDRAPELRISPIATAGAAVLAAAAIVTLSAPVENQPAYLRLFVAVVAALGLVNLIATVVPARVASLAFGISSSVRLRPGLLLVAAGLALVSRLADLEPSLVFGLVAGLVIADSGSPDSAPSRSTDPTPAAVRSGAASKAIGPAAPDAWGRLATVQVLALGVLGAVAWLAAGALGDQTGSTDILMAGYAEFLHVVVLASFGATSLLLLPIGRSAGRRLLAWSPATWLLLAIASFSALAMLFVPSLAAAAEEGRLVVLLVGALAFAAVSVSAWAWTRFVADDAP</sequence>
<feature type="transmembrane region" description="Helical" evidence="2">
    <location>
        <begin position="561"/>
        <end position="587"/>
    </location>
</feature>
<accession>A0A1H3SE02</accession>
<feature type="transmembrane region" description="Helical" evidence="2">
    <location>
        <begin position="708"/>
        <end position="730"/>
    </location>
</feature>
<dbReference type="EMBL" id="FNPZ01000003">
    <property type="protein sequence ID" value="SDZ35329.1"/>
    <property type="molecule type" value="Genomic_DNA"/>
</dbReference>
<evidence type="ECO:0000313" key="3">
    <source>
        <dbReference type="EMBL" id="SDZ35329.1"/>
    </source>
</evidence>
<evidence type="ECO:0008006" key="5">
    <source>
        <dbReference type="Google" id="ProtNLM"/>
    </source>
</evidence>
<keyword evidence="2" id="KW-1133">Transmembrane helix</keyword>
<evidence type="ECO:0000313" key="4">
    <source>
        <dbReference type="Proteomes" id="UP000198891"/>
    </source>
</evidence>
<feature type="transmembrane region" description="Helical" evidence="2">
    <location>
        <begin position="776"/>
        <end position="796"/>
    </location>
</feature>
<evidence type="ECO:0000256" key="1">
    <source>
        <dbReference type="SAM" id="MobiDB-lite"/>
    </source>
</evidence>
<dbReference type="RefSeq" id="WP_139256747.1">
    <property type="nucleotide sequence ID" value="NZ_FNPZ01000003.1"/>
</dbReference>
<feature type="transmembrane region" description="Helical" evidence="2">
    <location>
        <begin position="675"/>
        <end position="696"/>
    </location>
</feature>
<feature type="compositionally biased region" description="Gly residues" evidence="1">
    <location>
        <begin position="402"/>
        <end position="420"/>
    </location>
</feature>
<proteinExistence type="predicted"/>
<dbReference type="STRING" id="381665.SAMN05216554_3470"/>
<dbReference type="OrthoDB" id="5109916at2"/>
<feature type="region of interest" description="Disordered" evidence="1">
    <location>
        <begin position="1"/>
        <end position="25"/>
    </location>
</feature>
<feature type="transmembrane region" description="Helical" evidence="2">
    <location>
        <begin position="742"/>
        <end position="764"/>
    </location>
</feature>
<keyword evidence="2" id="KW-0812">Transmembrane</keyword>
<protein>
    <recommendedName>
        <fullName evidence="5">Bacterial Ig-like domain-containing protein</fullName>
    </recommendedName>
</protein>
<feature type="compositionally biased region" description="Low complexity" evidence="1">
    <location>
        <begin position="52"/>
        <end position="72"/>
    </location>
</feature>
<name>A0A1H3SE02_9MICO</name>
<feature type="transmembrane region" description="Helical" evidence="2">
    <location>
        <begin position="535"/>
        <end position="555"/>
    </location>
</feature>
<dbReference type="Proteomes" id="UP000198891">
    <property type="component" value="Unassembled WGS sequence"/>
</dbReference>
<organism evidence="3 4">
    <name type="scientific">Herbiconiux ginsengi</name>
    <dbReference type="NCBI Taxonomy" id="381665"/>
    <lineage>
        <taxon>Bacteria</taxon>
        <taxon>Bacillati</taxon>
        <taxon>Actinomycetota</taxon>
        <taxon>Actinomycetes</taxon>
        <taxon>Micrococcales</taxon>
        <taxon>Microbacteriaceae</taxon>
        <taxon>Herbiconiux</taxon>
    </lineage>
</organism>
<feature type="region of interest" description="Disordered" evidence="1">
    <location>
        <begin position="369"/>
        <end position="443"/>
    </location>
</feature>
<dbReference type="InterPro" id="IPR013783">
    <property type="entry name" value="Ig-like_fold"/>
</dbReference>
<feature type="compositionally biased region" description="Pro residues" evidence="1">
    <location>
        <begin position="88"/>
        <end position="101"/>
    </location>
</feature>
<keyword evidence="2" id="KW-0472">Membrane</keyword>
<gene>
    <name evidence="3" type="ORF">SAMN05216554_3470</name>
</gene>